<feature type="compositionally biased region" description="Low complexity" evidence="1">
    <location>
        <begin position="2280"/>
        <end position="2300"/>
    </location>
</feature>
<organism evidence="2 3">
    <name type="scientific">Aureococcus anophagefferens</name>
    <name type="common">Harmful bloom alga</name>
    <dbReference type="NCBI Taxonomy" id="44056"/>
    <lineage>
        <taxon>Eukaryota</taxon>
        <taxon>Sar</taxon>
        <taxon>Stramenopiles</taxon>
        <taxon>Ochrophyta</taxon>
        <taxon>Pelagophyceae</taxon>
        <taxon>Pelagomonadales</taxon>
        <taxon>Pelagomonadaceae</taxon>
        <taxon>Aureococcus</taxon>
    </lineage>
</organism>
<sequence>MRRALLLLGAASSVRVTHRRVRLPRDDPRRRLAGASDCVVFDADFDDSVDHADLPYALTATDDRDDVYASGVLTSAGRSATVSPRGGTYSFHISLDGEECLSEEDLTRRRPRPSHATLFRPSPAPTPATPAPTYTCRHDPAPHVCWGHDASGVVSDDAAVDAAVDAFDCDLYTNPVQVLRAYDADAGDYAATYSVVELNLETGDYDNLYDLDFADGKVNAVGLLDGGAAGYYAFGAFDDRLCRFDASQKYCFNASLTISPNVGAVVGHDYFYAKNPGKGETGFLWVSDVHTDAPVFHADPLFVVADDLYEAQVLDVAPLEETGYSFVDDGDGDDGSYLVGLGQGFEVLVVRVLDGAPAEYAVLESDVDWADYDDGYGDVPFGAGFTYRNPSNTEARVFFVANEGFGVEVALPLTVSDDCWNSGSQTSYHEICSDRATVSWRVSSVETAYNDGFNCPENTRSYLFTTAEPTYAPTAGPSAAPSGAPAPLPTPEPCLADACWDDAATGLFDCEDGGAPLVARREYDATIQEYKPYALAALDVSAGAYDDVSELAAGPSAAALFDGGDLGFYVFAAVGGSLCRVDEDAAACVDDPLLSSPDAAAIVGSNFYYAEDLGDDGAAIYWVEAIHTDWPTVHDDTFLEVAAGLFDGTIGDLAPVEDPGGYVSDDAGAYLFGLSSDFKVLVAKLHPSGAYPTTYVVLPGAADWGGYDADEDDESAGGFGAAFSYLDGGAPKVFFAASNGDGFFEVVLPIAIPDDCWNSGGDDGDFCDDADDVLISRRGAADALEAADGLNCPEYDLFDTAAPSAAPTTEPCDDDVCWEDRSIDGIDCGAAETPLRASATALSELHYLDEAYGTLFGIDYVVESAVGAALFDGGSAGYVPFAVLDGALCRFDDAKSVCFDGGAAAGAAGAAIVGTTYYYALGQAVYVVEDIHTDDPTFATSSAVDVDGDLFALSDLAAVVEPDDETTLINDGEAGAAYLLGLGADFSVLIVRLDASGAPSDYAVVPGTVDDGAAGAAFGAAHAYEDESGATRALFVDDGGQGVYEVLLPITVSFDCWYASSDAEACGTAATVERRGAAAAASGDGLNCPDADFSAFFLTAPPSAAPTKTDPPTRERCDDVVCWADLSIESLDCAVYVYPLQVLKADGADDDANAVGLFYDLDDELYVPMGVMDERLCRFDATPHYVCFEGDLVYPTANAGPSSARTSTTKNPGDGEASFYWVEDVRGDVVTGLDDATAETSVGAVWTYYDAADDGAIVLAASSNDGFGAFRLDTPFAVPDACWNSGDDVDDHVACADSGASGYAPWPSPTSCAPEGDDAYSAMRFDLASGTYGFLFALDYFDGDAVNGAGLLEIGGAAYAMAAFDDRLCRFDGDGSSSSASLDGRYPAAYAVLASAVDWGAYNATLPDDSAFGAGFGYELDTGENQVFFANNDGFGIFEVLRLWDDAAGAHEDDYAVASVNIWQGTFDVLYHMTYASRVNAVDLFDGGDAGFYAMGNPVYWMSDIQTDDPVIYEDVAFVVDEDLFDGKVLDLNTVVEAGATLVDDGDDADDAYLFGLGGAFEVFVVQLDRDTGARRLAVLPSAVDWGTYANASSDGLAFGAAFTYEDPATGGVACLFAENGGAGMFRLEFPIAVPASCWNTGADGHVFCDGADDVAIARAGFVSAAASNDGMNCPNATADIFESPAPTARRRPSAAAPRRPRRRAVAGAVGRAVAGAVGAPVPPPSTAFPTAAPTLIPAPAPTSVPSYARTACDAHDASWPFDVCWSDRSVGSFNCSVLSNRRPLQVLQESSDGDVYEYGLHALEITTGDYEHLWTLPTSTKVNAVAMLLGVDGGAEGDFMFASFGGEFCRFDEASSVCVGELAEPAANAAAILGPHYYYAANPGDGASGIYYVEWVTSDAPTIHADPPLTVAAGAVSGAVLDVAPLFERNASQVLIDDGVAGAYVVGLGPDFDVLVIRINKTTNAPESYAVLQSAVDWAGAPEVYDGATSFGAIWTYKDYYPIPQIYAASNDGWGIFKLALPLAVPAACWNYGDSSDDVKCNATANVSYVGASKDNEHNDGLNCVNRDDHFARATAAPTPGLRRLDATAAPTCLKSFYVTLGGADDCNATTGETRVNGVLEISLATARCDADLLEVFAVVLADAMRVPERALTYVACEDLRRRRLDDGAATTFLYYQVTLDASYNGDDAAVRSALVDGDEAALSAALEGDILVLSEDDHFEVAVEATAADLDASGDIGADTYAFVRNHSWYVTCSVIADDVEVGAGAVDLCAAPPTPAPTRATPAARASGAASGDTSGAATGTGCPLFCSSRASRCAAAARAALGAAPWRRGRAAATTTTRRRRRRRRRRP</sequence>
<reference evidence="2 3" key="1">
    <citation type="submission" date="2024-03" db="EMBL/GenBank/DDBJ databases">
        <title>Aureococcus anophagefferens CCMP1851 and Kratosvirus quantuckense: Draft genome of a second virus-susceptible host strain in the model system.</title>
        <authorList>
            <person name="Chase E."/>
            <person name="Truchon A.R."/>
            <person name="Schepens W."/>
            <person name="Wilhelm S.W."/>
        </authorList>
    </citation>
    <scope>NUCLEOTIDE SEQUENCE [LARGE SCALE GENOMIC DNA]</scope>
    <source>
        <strain evidence="2 3">CCMP1851</strain>
    </source>
</reference>
<feature type="compositionally biased region" description="Low complexity" evidence="1">
    <location>
        <begin position="2324"/>
        <end position="2340"/>
    </location>
</feature>
<dbReference type="PANTHER" id="PTHR48125">
    <property type="entry name" value="LP07818P1"/>
    <property type="match status" value="1"/>
</dbReference>
<keyword evidence="3" id="KW-1185">Reference proteome</keyword>
<feature type="compositionally biased region" description="Basic residues" evidence="1">
    <location>
        <begin position="2341"/>
        <end position="2352"/>
    </location>
</feature>
<feature type="region of interest" description="Disordered" evidence="1">
    <location>
        <begin position="103"/>
        <end position="134"/>
    </location>
</feature>
<accession>A0ABR1FH75</accession>
<evidence type="ECO:0000313" key="3">
    <source>
        <dbReference type="Proteomes" id="UP001363151"/>
    </source>
</evidence>
<protein>
    <submittedName>
        <fullName evidence="2">Uncharacterized protein</fullName>
    </submittedName>
</protein>
<feature type="compositionally biased region" description="Basic residues" evidence="1">
    <location>
        <begin position="1689"/>
        <end position="1703"/>
    </location>
</feature>
<dbReference type="PANTHER" id="PTHR48125:SF12">
    <property type="entry name" value="AT HOOK TRANSCRIPTION FACTOR FAMILY-RELATED"/>
    <property type="match status" value="1"/>
</dbReference>
<evidence type="ECO:0000256" key="1">
    <source>
        <dbReference type="SAM" id="MobiDB-lite"/>
    </source>
</evidence>
<feature type="region of interest" description="Disordered" evidence="1">
    <location>
        <begin position="2279"/>
        <end position="2300"/>
    </location>
</feature>
<name>A0ABR1FH75_AURAN</name>
<gene>
    <name evidence="2" type="ORF">SO694_00172024</name>
</gene>
<feature type="region of interest" description="Disordered" evidence="1">
    <location>
        <begin position="1683"/>
        <end position="1703"/>
    </location>
</feature>
<dbReference type="Proteomes" id="UP001363151">
    <property type="component" value="Unassembled WGS sequence"/>
</dbReference>
<evidence type="ECO:0000313" key="2">
    <source>
        <dbReference type="EMBL" id="KAK7230736.1"/>
    </source>
</evidence>
<comment type="caution">
    <text evidence="2">The sequence shown here is derived from an EMBL/GenBank/DDBJ whole genome shotgun (WGS) entry which is preliminary data.</text>
</comment>
<dbReference type="EMBL" id="JBBJCI010000425">
    <property type="protein sequence ID" value="KAK7230736.1"/>
    <property type="molecule type" value="Genomic_DNA"/>
</dbReference>
<proteinExistence type="predicted"/>
<feature type="region of interest" description="Disordered" evidence="1">
    <location>
        <begin position="2324"/>
        <end position="2352"/>
    </location>
</feature>